<feature type="transmembrane region" description="Helical" evidence="3">
    <location>
        <begin position="20"/>
        <end position="37"/>
    </location>
</feature>
<dbReference type="Gene3D" id="3.60.21.10">
    <property type="match status" value="1"/>
</dbReference>
<evidence type="ECO:0000256" key="1">
    <source>
        <dbReference type="ARBA" id="ARBA00005662"/>
    </source>
</evidence>
<evidence type="ECO:0000259" key="4">
    <source>
        <dbReference type="SMART" id="SM00854"/>
    </source>
</evidence>
<dbReference type="EMBL" id="JACRTK010000004">
    <property type="protein sequence ID" value="MBC8591523.1"/>
    <property type="molecule type" value="Genomic_DNA"/>
</dbReference>
<dbReference type="PANTHER" id="PTHR33393">
    <property type="entry name" value="POLYGLUTAMINE SYNTHESIS ACCESSORY PROTEIN RV0574C-RELATED"/>
    <property type="match status" value="1"/>
</dbReference>
<dbReference type="AlphaFoldDB" id="A0A926IPB9"/>
<keyword evidence="3" id="KW-0472">Membrane</keyword>
<dbReference type="SUPFAM" id="SSF56300">
    <property type="entry name" value="Metallo-dependent phosphatases"/>
    <property type="match status" value="1"/>
</dbReference>
<keyword evidence="3" id="KW-0812">Transmembrane</keyword>
<dbReference type="SMART" id="SM00854">
    <property type="entry name" value="PGA_cap"/>
    <property type="match status" value="1"/>
</dbReference>
<evidence type="ECO:0000256" key="3">
    <source>
        <dbReference type="SAM" id="Phobius"/>
    </source>
</evidence>
<gene>
    <name evidence="5" type="ORF">H8689_10415</name>
</gene>
<dbReference type="InterPro" id="IPR052169">
    <property type="entry name" value="CW_Biosynth-Accessory"/>
</dbReference>
<feature type="domain" description="Capsule synthesis protein CapA" evidence="4">
    <location>
        <begin position="93"/>
        <end position="340"/>
    </location>
</feature>
<keyword evidence="6" id="KW-1185">Reference proteome</keyword>
<evidence type="ECO:0000313" key="5">
    <source>
        <dbReference type="EMBL" id="MBC8591523.1"/>
    </source>
</evidence>
<dbReference type="InterPro" id="IPR019079">
    <property type="entry name" value="Capsule_synth_CapA"/>
</dbReference>
<feature type="region of interest" description="Disordered" evidence="2">
    <location>
        <begin position="62"/>
        <end position="81"/>
    </location>
</feature>
<dbReference type="CDD" id="cd07381">
    <property type="entry name" value="MPP_CapA"/>
    <property type="match status" value="1"/>
</dbReference>
<organism evidence="5 6">
    <name type="scientific">Wansuia hejianensis</name>
    <dbReference type="NCBI Taxonomy" id="2763667"/>
    <lineage>
        <taxon>Bacteria</taxon>
        <taxon>Bacillati</taxon>
        <taxon>Bacillota</taxon>
        <taxon>Clostridia</taxon>
        <taxon>Lachnospirales</taxon>
        <taxon>Lachnospiraceae</taxon>
        <taxon>Wansuia</taxon>
    </lineage>
</organism>
<evidence type="ECO:0000256" key="2">
    <source>
        <dbReference type="SAM" id="MobiDB-lite"/>
    </source>
</evidence>
<dbReference type="RefSeq" id="WP_249324385.1">
    <property type="nucleotide sequence ID" value="NZ_JACRTK010000004.1"/>
</dbReference>
<reference evidence="5 6" key="1">
    <citation type="submission" date="2020-08" db="EMBL/GenBank/DDBJ databases">
        <title>Genome public.</title>
        <authorList>
            <person name="Liu C."/>
            <person name="Sun Q."/>
        </authorList>
    </citation>
    <scope>NUCLEOTIDE SEQUENCE [LARGE SCALE GENOMIC DNA]</scope>
    <source>
        <strain evidence="5 6">NSJ-26</strain>
    </source>
</reference>
<evidence type="ECO:0000313" key="6">
    <source>
        <dbReference type="Proteomes" id="UP000601522"/>
    </source>
</evidence>
<accession>A0A926IPB9</accession>
<dbReference type="InterPro" id="IPR029052">
    <property type="entry name" value="Metallo-depent_PP-like"/>
</dbReference>
<comment type="caution">
    <text evidence="5">The sequence shown here is derived from an EMBL/GenBank/DDBJ whole genome shotgun (WGS) entry which is preliminary data.</text>
</comment>
<dbReference type="Pfam" id="PF09587">
    <property type="entry name" value="PGA_cap"/>
    <property type="match status" value="1"/>
</dbReference>
<proteinExistence type="inferred from homology"/>
<name>A0A926IPB9_9FIRM</name>
<keyword evidence="3" id="KW-1133">Transmembrane helix</keyword>
<comment type="similarity">
    <text evidence="1">Belongs to the CapA family.</text>
</comment>
<dbReference type="Proteomes" id="UP000601522">
    <property type="component" value="Unassembled WGS sequence"/>
</dbReference>
<sequence length="431" mass="48864">MRRNRIDRRRRRKRPIFRPIGVLIVFLVIGIIGIKSVPQIADFSKNIYKSFVEKEEPQGSNLSDEYIDIDSDTGVDSGQKKNEISKTKIENIDLLAVGDIMFHMPQVRSAYTGDGSYDFSPTFKYIKEYVSKADIAIANFETVTAGNEKGFSGFPQFNSPKESILALKETGFDILSTANNHCLDRGKDGIISTIDTIEQYGLKSVGTYKNPDKHQLIEEIKGIRLGILSYTYGLNGLNGLLTEEELSYMINLIDEAKIEKDIKDMKDEDVDLIVVCIHWGNEYQREPSPYQIELGHKMVQWGANIILGSHPHVIQKSEIVEHQGKDNFIIYSMGNFISNQRQETMGNPYTEDGVMLKINIEKNFSTNEASITDITFIPTWVHKYREGNKENYAIVPAEDLIKGKLNLGVSENIISRVKKSYDDSINTLNNK</sequence>
<protein>
    <submittedName>
        <fullName evidence="5">CapA family protein</fullName>
    </submittedName>
</protein>
<dbReference type="PANTHER" id="PTHR33393:SF12">
    <property type="entry name" value="CAPSULE BIOSYNTHESIS PROTEIN CAPA"/>
    <property type="match status" value="1"/>
</dbReference>